<proteinExistence type="predicted"/>
<dbReference type="Proteomes" id="UP000030753">
    <property type="component" value="Unassembled WGS sequence"/>
</dbReference>
<evidence type="ECO:0000313" key="2">
    <source>
        <dbReference type="Proteomes" id="UP000030753"/>
    </source>
</evidence>
<name>W9ICL5_FUSOX</name>
<protein>
    <submittedName>
        <fullName evidence="1">Uncharacterized protein</fullName>
    </submittedName>
</protein>
<dbReference type="AlphaFoldDB" id="W9ICL5"/>
<sequence length="102" mass="11432">MFAKDSSSLVGYRPQGSSLDRHTYAFHSRTNLGFFRPEAQVSRADECRLLYLSHGSFYTSPPIVAFQPFGFTRLTDTNLGCPRACTLWKGSSPCVSRICMDI</sequence>
<organism evidence="1 2">
    <name type="scientific">Fusarium oxysporum NRRL 32931</name>
    <dbReference type="NCBI Taxonomy" id="660029"/>
    <lineage>
        <taxon>Eukaryota</taxon>
        <taxon>Fungi</taxon>
        <taxon>Dikarya</taxon>
        <taxon>Ascomycota</taxon>
        <taxon>Pezizomycotina</taxon>
        <taxon>Sordariomycetes</taxon>
        <taxon>Hypocreomycetidae</taxon>
        <taxon>Hypocreales</taxon>
        <taxon>Nectriaceae</taxon>
        <taxon>Fusarium</taxon>
        <taxon>Fusarium oxysporum species complex</taxon>
    </lineage>
</organism>
<dbReference type="EMBL" id="JH717843">
    <property type="protein sequence ID" value="EWY90256.1"/>
    <property type="molecule type" value="Genomic_DNA"/>
</dbReference>
<gene>
    <name evidence="1" type="ORF">FOYG_07836</name>
</gene>
<accession>W9ICL5</accession>
<dbReference type="HOGENOM" id="CLU_2277612_0_0_1"/>
<evidence type="ECO:0000313" key="1">
    <source>
        <dbReference type="EMBL" id="EWY90256.1"/>
    </source>
</evidence>
<reference evidence="1 2" key="1">
    <citation type="submission" date="2011-06" db="EMBL/GenBank/DDBJ databases">
        <title>The Genome Sequence of Fusarium oxysporum FOSC 3-a.</title>
        <authorList>
            <consortium name="The Broad Institute Genome Sequencing Platform"/>
            <person name="Ma L.-J."/>
            <person name="Gale L.R."/>
            <person name="Schwartz D.C."/>
            <person name="Zhou S."/>
            <person name="Corby-Kistler H."/>
            <person name="Young S.K."/>
            <person name="Zeng Q."/>
            <person name="Gargeya S."/>
            <person name="Fitzgerald M."/>
            <person name="Haas B."/>
            <person name="Abouelleil A."/>
            <person name="Alvarado L."/>
            <person name="Arachchi H.M."/>
            <person name="Berlin A."/>
            <person name="Brown A."/>
            <person name="Chapman S.B."/>
            <person name="Chen Z."/>
            <person name="Dunbar C."/>
            <person name="Freedman E."/>
            <person name="Gearin G."/>
            <person name="Gellesch M."/>
            <person name="Goldberg J."/>
            <person name="Griggs A."/>
            <person name="Gujja S."/>
            <person name="Heiman D."/>
            <person name="Howarth C."/>
            <person name="Larson L."/>
            <person name="Lui A."/>
            <person name="MacDonald P.J.P."/>
            <person name="Mehta T."/>
            <person name="Montmayeur A."/>
            <person name="Murphy C."/>
            <person name="Neiman D."/>
            <person name="Pearson M."/>
            <person name="Priest M."/>
            <person name="Roberts A."/>
            <person name="Saif S."/>
            <person name="Shea T."/>
            <person name="Shenoy N."/>
            <person name="Sisk P."/>
            <person name="Stolte C."/>
            <person name="Sykes S."/>
            <person name="Wortman J."/>
            <person name="Nusbaum C."/>
            <person name="Birren B."/>
        </authorList>
    </citation>
    <scope>NUCLEOTIDE SEQUENCE [LARGE SCALE GENOMIC DNA]</scope>
    <source>
        <strain evidence="2">FOSC 3-a</strain>
    </source>
</reference>